<dbReference type="RefSeq" id="WP_014026709.1">
    <property type="nucleotide sequence ID" value="NC_015931.1"/>
</dbReference>
<organism evidence="1 2">
    <name type="scientific">Pyrolobus fumarii (strain DSM 11204 / 1A)</name>
    <dbReference type="NCBI Taxonomy" id="694429"/>
    <lineage>
        <taxon>Archaea</taxon>
        <taxon>Thermoproteota</taxon>
        <taxon>Thermoprotei</taxon>
        <taxon>Desulfurococcales</taxon>
        <taxon>Pyrodictiaceae</taxon>
        <taxon>Pyrolobus</taxon>
    </lineage>
</organism>
<dbReference type="InParanoid" id="G0EFK8"/>
<keyword evidence="2" id="KW-1185">Reference proteome</keyword>
<sequence>MNSWAKCLGSISSGFYGKRGRGLLPGPLDPEIHGDFMIWYGLIEELCRVRGEF</sequence>
<accession>G0EFK8</accession>
<dbReference type="GeneID" id="52281875"/>
<evidence type="ECO:0000313" key="2">
    <source>
        <dbReference type="Proteomes" id="UP000001037"/>
    </source>
</evidence>
<dbReference type="HOGENOM" id="CLU_3057270_0_0_2"/>
<dbReference type="STRING" id="694429.Pyrfu_1169"/>
<dbReference type="AlphaFoldDB" id="G0EFK8"/>
<dbReference type="EMBL" id="CP002838">
    <property type="protein sequence ID" value="AEM39032.1"/>
    <property type="molecule type" value="Genomic_DNA"/>
</dbReference>
<evidence type="ECO:0000313" key="1">
    <source>
        <dbReference type="EMBL" id="AEM39032.1"/>
    </source>
</evidence>
<dbReference type="KEGG" id="pfm:Pyrfu_1169"/>
<name>G0EFK8_PYRF1</name>
<dbReference type="Proteomes" id="UP000001037">
    <property type="component" value="Chromosome"/>
</dbReference>
<gene>
    <name evidence="1" type="ordered locus">Pyrfu_1169</name>
</gene>
<proteinExistence type="predicted"/>
<protein>
    <submittedName>
        <fullName evidence="1">Uncharacterized protein</fullName>
    </submittedName>
</protein>
<reference evidence="1 2" key="1">
    <citation type="journal article" date="2011" name="Stand. Genomic Sci.">
        <title>Complete genome sequence of the hyperthermophilic chemolithoautotroph Pyrolobus fumarii type strain (1A).</title>
        <authorList>
            <person name="Anderson I."/>
            <person name="Goker M."/>
            <person name="Nolan M."/>
            <person name="Lucas S."/>
            <person name="Hammon N."/>
            <person name="Deshpande S."/>
            <person name="Cheng J.F."/>
            <person name="Tapia R."/>
            <person name="Han C."/>
            <person name="Goodwin L."/>
            <person name="Pitluck S."/>
            <person name="Huntemann M."/>
            <person name="Liolios K."/>
            <person name="Ivanova N."/>
            <person name="Pagani I."/>
            <person name="Mavromatis K."/>
            <person name="Ovchinikova G."/>
            <person name="Pati A."/>
            <person name="Chen A."/>
            <person name="Palaniappan K."/>
            <person name="Land M."/>
            <person name="Hauser L."/>
            <person name="Brambilla E.M."/>
            <person name="Huber H."/>
            <person name="Yasawong M."/>
            <person name="Rohde M."/>
            <person name="Spring S."/>
            <person name="Abt B."/>
            <person name="Sikorski J."/>
            <person name="Wirth R."/>
            <person name="Detter J.C."/>
            <person name="Woyke T."/>
            <person name="Bristow J."/>
            <person name="Eisen J.A."/>
            <person name="Markowitz V."/>
            <person name="Hugenholtz P."/>
            <person name="Kyrpides N.C."/>
            <person name="Klenk H.P."/>
            <person name="Lapidus A."/>
        </authorList>
    </citation>
    <scope>NUCLEOTIDE SEQUENCE [LARGE SCALE GENOMIC DNA]</scope>
    <source>
        <strain evidence="2">DSM 11204 / 1A</strain>
    </source>
</reference>